<dbReference type="AlphaFoldDB" id="A0AAV8S858"/>
<protein>
    <submittedName>
        <fullName evidence="1">Uncharacterized protein</fullName>
    </submittedName>
</protein>
<sequence>MVTASPSPPKALTNNHIKLVIFFQSAETKCIMQVQGEYGYEYEQKSFPRSTSHLLLTIITGFLLLQIRNPITNYHCHY</sequence>
<keyword evidence="2" id="KW-1185">Reference proteome</keyword>
<comment type="caution">
    <text evidence="1">The sequence shown here is derived from an EMBL/GenBank/DDBJ whole genome shotgun (WGS) entry which is preliminary data.</text>
</comment>
<dbReference type="EMBL" id="JAIWQS010000012">
    <property type="protein sequence ID" value="KAJ8748223.1"/>
    <property type="molecule type" value="Genomic_DNA"/>
</dbReference>
<evidence type="ECO:0000313" key="2">
    <source>
        <dbReference type="Proteomes" id="UP001159364"/>
    </source>
</evidence>
<name>A0AAV8S858_9ROSI</name>
<proteinExistence type="predicted"/>
<evidence type="ECO:0000313" key="1">
    <source>
        <dbReference type="EMBL" id="KAJ8748223.1"/>
    </source>
</evidence>
<reference evidence="1 2" key="1">
    <citation type="submission" date="2021-09" db="EMBL/GenBank/DDBJ databases">
        <title>Genomic insights and catalytic innovation underlie evolution of tropane alkaloids biosynthesis.</title>
        <authorList>
            <person name="Wang Y.-J."/>
            <person name="Tian T."/>
            <person name="Huang J.-P."/>
            <person name="Huang S.-X."/>
        </authorList>
    </citation>
    <scope>NUCLEOTIDE SEQUENCE [LARGE SCALE GENOMIC DNA]</scope>
    <source>
        <strain evidence="1">KIB-2018</strain>
        <tissue evidence="1">Leaf</tissue>
    </source>
</reference>
<dbReference type="Proteomes" id="UP001159364">
    <property type="component" value="Linkage Group LG12"/>
</dbReference>
<accession>A0AAV8S858</accession>
<gene>
    <name evidence="1" type="ORF">K2173_000631</name>
</gene>
<organism evidence="1 2">
    <name type="scientific">Erythroxylum novogranatense</name>
    <dbReference type="NCBI Taxonomy" id="1862640"/>
    <lineage>
        <taxon>Eukaryota</taxon>
        <taxon>Viridiplantae</taxon>
        <taxon>Streptophyta</taxon>
        <taxon>Embryophyta</taxon>
        <taxon>Tracheophyta</taxon>
        <taxon>Spermatophyta</taxon>
        <taxon>Magnoliopsida</taxon>
        <taxon>eudicotyledons</taxon>
        <taxon>Gunneridae</taxon>
        <taxon>Pentapetalae</taxon>
        <taxon>rosids</taxon>
        <taxon>fabids</taxon>
        <taxon>Malpighiales</taxon>
        <taxon>Erythroxylaceae</taxon>
        <taxon>Erythroxylum</taxon>
    </lineage>
</organism>